<evidence type="ECO:0000256" key="2">
    <source>
        <dbReference type="ARBA" id="ARBA00006997"/>
    </source>
</evidence>
<comment type="caution">
    <text evidence="12">The sequence shown here is derived from an EMBL/GenBank/DDBJ whole genome shotgun (WGS) entry which is preliminary data.</text>
</comment>
<keyword evidence="7 11" id="KW-0418">Kinase</keyword>
<dbReference type="Pfam" id="PF01202">
    <property type="entry name" value="SKI"/>
    <property type="match status" value="1"/>
</dbReference>
<comment type="subunit">
    <text evidence="11">Monomer.</text>
</comment>
<evidence type="ECO:0000256" key="3">
    <source>
        <dbReference type="ARBA" id="ARBA00012154"/>
    </source>
</evidence>
<dbReference type="GO" id="GO:0005524">
    <property type="term" value="F:ATP binding"/>
    <property type="evidence" value="ECO:0007669"/>
    <property type="project" value="UniProtKB-UniRule"/>
</dbReference>
<evidence type="ECO:0000256" key="1">
    <source>
        <dbReference type="ARBA" id="ARBA00004842"/>
    </source>
</evidence>
<feature type="binding site" evidence="11">
    <location>
        <position position="18"/>
    </location>
    <ligand>
        <name>Mg(2+)</name>
        <dbReference type="ChEBI" id="CHEBI:18420"/>
    </ligand>
</feature>
<feature type="binding site" evidence="11">
    <location>
        <position position="60"/>
    </location>
    <ligand>
        <name>substrate</name>
    </ligand>
</feature>
<dbReference type="AlphaFoldDB" id="A0A125BCX4"/>
<keyword evidence="8 11" id="KW-0067">ATP-binding</keyword>
<evidence type="ECO:0000256" key="9">
    <source>
        <dbReference type="ARBA" id="ARBA00023141"/>
    </source>
</evidence>
<dbReference type="EMBL" id="LDUG01000018">
    <property type="protein sequence ID" value="KVW96887.1"/>
    <property type="molecule type" value="Genomic_DNA"/>
</dbReference>
<feature type="binding site" evidence="11">
    <location>
        <position position="120"/>
    </location>
    <ligand>
        <name>ATP</name>
        <dbReference type="ChEBI" id="CHEBI:30616"/>
    </ligand>
</feature>
<dbReference type="SUPFAM" id="SSF52540">
    <property type="entry name" value="P-loop containing nucleoside triphosphate hydrolases"/>
    <property type="match status" value="1"/>
</dbReference>
<evidence type="ECO:0000313" key="12">
    <source>
        <dbReference type="EMBL" id="KVW96887.1"/>
    </source>
</evidence>
<keyword evidence="13" id="KW-1185">Reference proteome</keyword>
<accession>A0A125BCX4</accession>
<gene>
    <name evidence="11" type="primary">aroK</name>
    <name evidence="12" type="ORF">ABW22_05505</name>
</gene>
<dbReference type="Proteomes" id="UP000064243">
    <property type="component" value="Unassembled WGS sequence"/>
</dbReference>
<evidence type="ECO:0000256" key="10">
    <source>
        <dbReference type="ARBA" id="ARBA00048567"/>
    </source>
</evidence>
<dbReference type="GO" id="GO:0009073">
    <property type="term" value="P:aromatic amino acid family biosynthetic process"/>
    <property type="evidence" value="ECO:0007669"/>
    <property type="project" value="UniProtKB-KW"/>
</dbReference>
<feature type="binding site" evidence="11">
    <location>
        <position position="36"/>
    </location>
    <ligand>
        <name>substrate</name>
    </ligand>
</feature>
<comment type="subcellular location">
    <subcellularLocation>
        <location evidence="11">Cytoplasm</location>
    </subcellularLocation>
</comment>
<feature type="binding site" evidence="11">
    <location>
        <position position="139"/>
    </location>
    <ligand>
        <name>substrate</name>
    </ligand>
</feature>
<keyword evidence="4 11" id="KW-0028">Amino-acid biosynthesis</keyword>
<dbReference type="PROSITE" id="PS01128">
    <property type="entry name" value="SHIKIMATE_KINASE"/>
    <property type="match status" value="1"/>
</dbReference>
<dbReference type="PATRIC" id="fig|36861.3.peg.562"/>
<evidence type="ECO:0000256" key="5">
    <source>
        <dbReference type="ARBA" id="ARBA00022679"/>
    </source>
</evidence>
<evidence type="ECO:0000313" key="13">
    <source>
        <dbReference type="Proteomes" id="UP000064243"/>
    </source>
</evidence>
<organism evidence="12 13">
    <name type="scientific">Thiobacillus denitrificans</name>
    <dbReference type="NCBI Taxonomy" id="36861"/>
    <lineage>
        <taxon>Bacteria</taxon>
        <taxon>Pseudomonadati</taxon>
        <taxon>Pseudomonadota</taxon>
        <taxon>Betaproteobacteria</taxon>
        <taxon>Nitrosomonadales</taxon>
        <taxon>Thiobacillaceae</taxon>
        <taxon>Thiobacillus</taxon>
    </lineage>
</organism>
<feature type="binding site" evidence="11">
    <location>
        <position position="82"/>
    </location>
    <ligand>
        <name>substrate</name>
    </ligand>
</feature>
<dbReference type="GO" id="GO:0005829">
    <property type="term" value="C:cytosol"/>
    <property type="evidence" value="ECO:0007669"/>
    <property type="project" value="TreeGrafter"/>
</dbReference>
<evidence type="ECO:0000256" key="7">
    <source>
        <dbReference type="ARBA" id="ARBA00022777"/>
    </source>
</evidence>
<dbReference type="CDD" id="cd00464">
    <property type="entry name" value="SK"/>
    <property type="match status" value="1"/>
</dbReference>
<comment type="catalytic activity">
    <reaction evidence="10 11">
        <text>shikimate + ATP = 3-phosphoshikimate + ADP + H(+)</text>
        <dbReference type="Rhea" id="RHEA:13121"/>
        <dbReference type="ChEBI" id="CHEBI:15378"/>
        <dbReference type="ChEBI" id="CHEBI:30616"/>
        <dbReference type="ChEBI" id="CHEBI:36208"/>
        <dbReference type="ChEBI" id="CHEBI:145989"/>
        <dbReference type="ChEBI" id="CHEBI:456216"/>
        <dbReference type="EC" id="2.7.1.71"/>
    </reaction>
</comment>
<feature type="binding site" evidence="11">
    <location>
        <position position="156"/>
    </location>
    <ligand>
        <name>ATP</name>
        <dbReference type="ChEBI" id="CHEBI:30616"/>
    </ligand>
</feature>
<feature type="binding site" evidence="11">
    <location>
        <begin position="14"/>
        <end position="19"/>
    </location>
    <ligand>
        <name>ATP</name>
        <dbReference type="ChEBI" id="CHEBI:30616"/>
    </ligand>
</feature>
<keyword evidence="9 11" id="KW-0057">Aromatic amino acid biosynthesis</keyword>
<dbReference type="Gene3D" id="3.40.50.300">
    <property type="entry name" value="P-loop containing nucleotide triphosphate hydrolases"/>
    <property type="match status" value="1"/>
</dbReference>
<dbReference type="STRING" id="1123392.GCA_000376425_00739"/>
<sequence>MSKRDNLYLVGLMGAGKTTVGRLLAKHYGCTFYDSDHEIVARTGVKIPVIFEIEGEAGFRKREEAVIAELTALSGIVLATGGGAVLSPTNRENLKKNGVVIYLRGTPEHLYERTRHDRNRPLLQTDNPLARLRELYQQRDPLYREVADIVVDTGRQGVGGMARVLCGKVDLLRSGLPLPDTAD</sequence>
<dbReference type="GO" id="GO:0000287">
    <property type="term" value="F:magnesium ion binding"/>
    <property type="evidence" value="ECO:0007669"/>
    <property type="project" value="UniProtKB-UniRule"/>
</dbReference>
<comment type="function">
    <text evidence="11">Catalyzes the specific phosphorylation of the 3-hydroxyl group of shikimic acid using ATP as a cosubstrate.</text>
</comment>
<dbReference type="PANTHER" id="PTHR21087">
    <property type="entry name" value="SHIKIMATE KINASE"/>
    <property type="match status" value="1"/>
</dbReference>
<dbReference type="GO" id="GO:0008652">
    <property type="term" value="P:amino acid biosynthetic process"/>
    <property type="evidence" value="ECO:0007669"/>
    <property type="project" value="UniProtKB-KW"/>
</dbReference>
<reference evidence="12 13" key="1">
    <citation type="journal article" date="2015" name="Appl. Environ. Microbiol.">
        <title>Aerobic and Anaerobic Thiosulfate Oxidation by a Cold-Adapted, Subglacial Chemoautotroph.</title>
        <authorList>
            <person name="Harrold Z.R."/>
            <person name="Skidmore M.L."/>
            <person name="Hamilton T.L."/>
            <person name="Desch L."/>
            <person name="Amada K."/>
            <person name="van Gelder W."/>
            <person name="Glover K."/>
            <person name="Roden E.E."/>
            <person name="Boyd E.S."/>
        </authorList>
    </citation>
    <scope>NUCLEOTIDE SEQUENCE [LARGE SCALE GENOMIC DNA]</scope>
    <source>
        <strain evidence="12 13">RG</strain>
    </source>
</reference>
<comment type="similarity">
    <text evidence="2 11">Belongs to the shikimate kinase family.</text>
</comment>
<keyword evidence="6 11" id="KW-0547">Nucleotide-binding</keyword>
<dbReference type="HAMAP" id="MF_00109">
    <property type="entry name" value="Shikimate_kinase"/>
    <property type="match status" value="1"/>
</dbReference>
<evidence type="ECO:0000256" key="6">
    <source>
        <dbReference type="ARBA" id="ARBA00022741"/>
    </source>
</evidence>
<keyword evidence="11" id="KW-0479">Metal-binding</keyword>
<protein>
    <recommendedName>
        <fullName evidence="3 11">Shikimate kinase</fullName>
        <shortName evidence="11">SK</shortName>
        <ecNumber evidence="3 11">2.7.1.71</ecNumber>
    </recommendedName>
</protein>
<comment type="pathway">
    <text evidence="1 11">Metabolic intermediate biosynthesis; chorismate biosynthesis; chorismate from D-erythrose 4-phosphate and phosphoenolpyruvate: step 5/7.</text>
</comment>
<name>A0A125BCX4_THIDE</name>
<dbReference type="InterPro" id="IPR000623">
    <property type="entry name" value="Shikimate_kinase/TSH1"/>
</dbReference>
<dbReference type="RefSeq" id="WP_059752941.1">
    <property type="nucleotide sequence ID" value="NZ_LDUG01000018.1"/>
</dbReference>
<dbReference type="GO" id="GO:0009423">
    <property type="term" value="P:chorismate biosynthetic process"/>
    <property type="evidence" value="ECO:0007669"/>
    <property type="project" value="UniProtKB-UniRule"/>
</dbReference>
<dbReference type="PRINTS" id="PR01100">
    <property type="entry name" value="SHIKIMTKNASE"/>
</dbReference>
<proteinExistence type="inferred from homology"/>
<evidence type="ECO:0000256" key="11">
    <source>
        <dbReference type="HAMAP-Rule" id="MF_00109"/>
    </source>
</evidence>
<evidence type="ECO:0000256" key="8">
    <source>
        <dbReference type="ARBA" id="ARBA00022840"/>
    </source>
</evidence>
<dbReference type="EC" id="2.7.1.71" evidence="3 11"/>
<dbReference type="InterPro" id="IPR031322">
    <property type="entry name" value="Shikimate/glucono_kinase"/>
</dbReference>
<dbReference type="PANTHER" id="PTHR21087:SF16">
    <property type="entry name" value="SHIKIMATE KINASE 1, CHLOROPLASTIC"/>
    <property type="match status" value="1"/>
</dbReference>
<keyword evidence="11" id="KW-0963">Cytoplasm</keyword>
<dbReference type="UniPathway" id="UPA00053">
    <property type="reaction ID" value="UER00088"/>
</dbReference>
<keyword evidence="5 11" id="KW-0808">Transferase</keyword>
<comment type="cofactor">
    <cofactor evidence="11">
        <name>Mg(2+)</name>
        <dbReference type="ChEBI" id="CHEBI:18420"/>
    </cofactor>
    <text evidence="11">Binds 1 Mg(2+) ion per subunit.</text>
</comment>
<keyword evidence="11" id="KW-0460">Magnesium</keyword>
<dbReference type="InterPro" id="IPR023000">
    <property type="entry name" value="Shikimate_kinase_CS"/>
</dbReference>
<dbReference type="OrthoDB" id="9800332at2"/>
<evidence type="ECO:0000256" key="4">
    <source>
        <dbReference type="ARBA" id="ARBA00022605"/>
    </source>
</evidence>
<dbReference type="InterPro" id="IPR027417">
    <property type="entry name" value="P-loop_NTPase"/>
</dbReference>
<dbReference type="GO" id="GO:0004765">
    <property type="term" value="F:shikimate kinase activity"/>
    <property type="evidence" value="ECO:0007669"/>
    <property type="project" value="UniProtKB-UniRule"/>
</dbReference>